<dbReference type="InParanoid" id="G2X6R4"/>
<proteinExistence type="predicted"/>
<dbReference type="EC" id="4.3.2.9" evidence="1"/>
<name>G2X6R4_VERDV</name>
<dbReference type="InterPro" id="IPR013024">
    <property type="entry name" value="GGCT-like"/>
</dbReference>
<dbReference type="HOGENOM" id="CLU_048475_1_1_1"/>
<dbReference type="CDD" id="cd06661">
    <property type="entry name" value="GGCT_like"/>
    <property type="match status" value="1"/>
</dbReference>
<dbReference type="eggNOG" id="ENOG502SRHS">
    <property type="taxonomic scope" value="Eukaryota"/>
</dbReference>
<evidence type="ECO:0000313" key="7">
    <source>
        <dbReference type="Proteomes" id="UP000001611"/>
    </source>
</evidence>
<dbReference type="OMA" id="EEYVWRM"/>
<dbReference type="InterPro" id="IPR009288">
    <property type="entry name" value="AIG2-like_dom"/>
</dbReference>
<dbReference type="KEGG" id="vda:VDAG_05846"/>
<evidence type="ECO:0000256" key="3">
    <source>
        <dbReference type="PIRSR" id="PIRSR617939-1"/>
    </source>
</evidence>
<accession>G2X6R4</accession>
<dbReference type="PANTHER" id="PTHR12935:SF0">
    <property type="entry name" value="GAMMA-GLUTAMYLCYCLOTRANSFERASE"/>
    <property type="match status" value="1"/>
</dbReference>
<evidence type="ECO:0000256" key="4">
    <source>
        <dbReference type="PIRSR" id="PIRSR617939-2"/>
    </source>
</evidence>
<protein>
    <recommendedName>
        <fullName evidence="1">gamma-glutamylcyclotransferase</fullName>
        <ecNumber evidence="1">4.3.2.9</ecNumber>
    </recommendedName>
</protein>
<dbReference type="GO" id="GO:0003839">
    <property type="term" value="F:gamma-glutamylcyclotransferase activity"/>
    <property type="evidence" value="ECO:0007669"/>
    <property type="project" value="UniProtKB-EC"/>
</dbReference>
<evidence type="ECO:0000256" key="1">
    <source>
        <dbReference type="ARBA" id="ARBA00012346"/>
    </source>
</evidence>
<evidence type="ECO:0000256" key="2">
    <source>
        <dbReference type="ARBA" id="ARBA00023239"/>
    </source>
</evidence>
<evidence type="ECO:0000259" key="5">
    <source>
        <dbReference type="Pfam" id="PF06094"/>
    </source>
</evidence>
<gene>
    <name evidence="6" type="ORF">VDAG_05846</name>
</gene>
<dbReference type="GeneID" id="20707309"/>
<feature type="binding site" evidence="4">
    <location>
        <begin position="20"/>
        <end position="25"/>
    </location>
    <ligand>
        <name>substrate</name>
    </ligand>
</feature>
<dbReference type="InterPro" id="IPR036568">
    <property type="entry name" value="GGCT-like_sf"/>
</dbReference>
<dbReference type="AlphaFoldDB" id="G2X6R4"/>
<dbReference type="Pfam" id="PF06094">
    <property type="entry name" value="GGACT"/>
    <property type="match status" value="1"/>
</dbReference>
<feature type="domain" description="Gamma-glutamylcyclotransferase AIG2-like" evidence="5">
    <location>
        <begin position="84"/>
        <end position="143"/>
    </location>
</feature>
<dbReference type="SUPFAM" id="SSF110857">
    <property type="entry name" value="Gamma-glutamyl cyclotransferase-like"/>
    <property type="match status" value="1"/>
</dbReference>
<reference evidence="6 7" key="1">
    <citation type="submission" date="2008-03" db="EMBL/GenBank/DDBJ databases">
        <title>The Genome Sequence of Verticillium dahliae VdLs.17.</title>
        <authorList>
            <consortium name="The Broad Institute Genome Sequencing Platform"/>
            <person name="Ma L.-J.J."/>
            <person name="Klosterman S.J."/>
            <person name="Subbarao K."/>
            <person name="Dobinson K."/>
            <person name="Veronese P."/>
            <person name="Kang S."/>
            <person name="Gold S.E."/>
            <person name="Young S."/>
            <person name="Jaffe D."/>
            <person name="Gnerre S."/>
            <person name="Berlin A."/>
            <person name="Heiman D."/>
            <person name="Hepburn T."/>
            <person name="Sykes S."/>
            <person name="Alvarado L."/>
            <person name="Kodira C.D."/>
            <person name="Lander E."/>
            <person name="Galagan J."/>
            <person name="Nusbaum C."/>
            <person name="Birren B."/>
        </authorList>
    </citation>
    <scope>NUCLEOTIDE SEQUENCE [LARGE SCALE GENOMIC DNA]</scope>
    <source>
        <strain evidence="7">VdLs.17 / ATCC MYA-4575 / FGSC 10137</strain>
    </source>
</reference>
<organism evidence="6 7">
    <name type="scientific">Verticillium dahliae (strain VdLs.17 / ATCC MYA-4575 / FGSC 10137)</name>
    <name type="common">Verticillium wilt</name>
    <dbReference type="NCBI Taxonomy" id="498257"/>
    <lineage>
        <taxon>Eukaryota</taxon>
        <taxon>Fungi</taxon>
        <taxon>Dikarya</taxon>
        <taxon>Ascomycota</taxon>
        <taxon>Pezizomycotina</taxon>
        <taxon>Sordariomycetes</taxon>
        <taxon>Hypocreomycetidae</taxon>
        <taxon>Glomerellales</taxon>
        <taxon>Plectosphaerellaceae</taxon>
        <taxon>Verticillium</taxon>
    </lineage>
</organism>
<feature type="active site" description="Proton acceptor" evidence="3">
    <location>
        <position position="107"/>
    </location>
</feature>
<dbReference type="Proteomes" id="UP000001611">
    <property type="component" value="Chromosome 4"/>
</dbReference>
<dbReference type="InterPro" id="IPR017939">
    <property type="entry name" value="G-Glutamylcylcotransferase"/>
</dbReference>
<sequence>MAHTQEPDANATSSEQHKLYFGYGSNLSTTQMKTRCPASTPVGLAFLGTGWEWLINERGYANVVYRRSENKDATGTSTSTSTATGPGVYGVLYRLPPADEELLDGYEGVPIAYEKVTLPVLVFAPGEQQGPGEGREAEALVYVDYHCAGKGEPLDEYVGRMNRGIREATEAFGLPGCWSLGSWSIKINAVWSNVGLVIAITS</sequence>
<evidence type="ECO:0000313" key="6">
    <source>
        <dbReference type="EMBL" id="EGY14682.1"/>
    </source>
</evidence>
<feature type="binding site" evidence="4">
    <location>
        <position position="157"/>
    </location>
    <ligand>
        <name>substrate</name>
    </ligand>
</feature>
<dbReference type="Gene3D" id="3.10.490.10">
    <property type="entry name" value="Gamma-glutamyl cyclotransferase-like"/>
    <property type="match status" value="1"/>
</dbReference>
<keyword evidence="7" id="KW-1185">Reference proteome</keyword>
<dbReference type="EMBL" id="DS572705">
    <property type="protein sequence ID" value="EGY14682.1"/>
    <property type="molecule type" value="Genomic_DNA"/>
</dbReference>
<dbReference type="RefSeq" id="XP_009653538.1">
    <property type="nucleotide sequence ID" value="XM_009655243.1"/>
</dbReference>
<keyword evidence="2" id="KW-0456">Lyase</keyword>
<dbReference type="PANTHER" id="PTHR12935">
    <property type="entry name" value="GAMMA-GLUTAMYLCYCLOTRANSFERASE"/>
    <property type="match status" value="1"/>
</dbReference>
<dbReference type="OrthoDB" id="2924818at2759"/>